<reference evidence="3 4" key="1">
    <citation type="submission" date="2023-05" db="EMBL/GenBank/DDBJ databases">
        <title>Chelatococcus sp. nov., a moderately thermophilic bacterium isolated from hot spring microbial mat.</title>
        <authorList>
            <person name="Hu C.-J."/>
            <person name="Li W.-J."/>
        </authorList>
    </citation>
    <scope>NUCLEOTIDE SEQUENCE [LARGE SCALE GENOMIC DNA]</scope>
    <source>
        <strain evidence="3 4">SYSU G07232</strain>
    </source>
</reference>
<comment type="caution">
    <text evidence="3">The sequence shown here is derived from an EMBL/GenBank/DDBJ whole genome shotgun (WGS) entry which is preliminary data.</text>
</comment>
<name>A0ABT7AJP5_9HYPH</name>
<dbReference type="RefSeq" id="WP_283741602.1">
    <property type="nucleotide sequence ID" value="NZ_JASJEV010000011.1"/>
</dbReference>
<keyword evidence="1" id="KW-0732">Signal</keyword>
<evidence type="ECO:0000313" key="3">
    <source>
        <dbReference type="EMBL" id="MDJ1159601.1"/>
    </source>
</evidence>
<proteinExistence type="predicted"/>
<dbReference type="PROSITE" id="PS50983">
    <property type="entry name" value="FE_B12_PBP"/>
    <property type="match status" value="1"/>
</dbReference>
<dbReference type="SUPFAM" id="SSF53807">
    <property type="entry name" value="Helical backbone' metal receptor"/>
    <property type="match status" value="1"/>
</dbReference>
<keyword evidence="4" id="KW-1185">Reference proteome</keyword>
<evidence type="ECO:0000256" key="1">
    <source>
        <dbReference type="SAM" id="SignalP"/>
    </source>
</evidence>
<feature type="domain" description="Fe/B12 periplasmic-binding" evidence="2">
    <location>
        <begin position="48"/>
        <end position="303"/>
    </location>
</feature>
<dbReference type="EMBL" id="JASJEV010000011">
    <property type="protein sequence ID" value="MDJ1159601.1"/>
    <property type="molecule type" value="Genomic_DNA"/>
</dbReference>
<evidence type="ECO:0000313" key="4">
    <source>
        <dbReference type="Proteomes" id="UP001321492"/>
    </source>
</evidence>
<dbReference type="Pfam" id="PF01497">
    <property type="entry name" value="Peripla_BP_2"/>
    <property type="match status" value="1"/>
</dbReference>
<dbReference type="Proteomes" id="UP001321492">
    <property type="component" value="Unassembled WGS sequence"/>
</dbReference>
<organism evidence="3 4">
    <name type="scientific">Chelatococcus albus</name>
    <dbReference type="NCBI Taxonomy" id="3047466"/>
    <lineage>
        <taxon>Bacteria</taxon>
        <taxon>Pseudomonadati</taxon>
        <taxon>Pseudomonadota</taxon>
        <taxon>Alphaproteobacteria</taxon>
        <taxon>Hyphomicrobiales</taxon>
        <taxon>Chelatococcaceae</taxon>
        <taxon>Chelatococcus</taxon>
    </lineage>
</organism>
<dbReference type="Gene3D" id="3.40.50.1980">
    <property type="entry name" value="Nitrogenase molybdenum iron protein domain"/>
    <property type="match status" value="2"/>
</dbReference>
<dbReference type="PANTHER" id="PTHR30535">
    <property type="entry name" value="VITAMIN B12-BINDING PROTEIN"/>
    <property type="match status" value="1"/>
</dbReference>
<evidence type="ECO:0000259" key="2">
    <source>
        <dbReference type="PROSITE" id="PS50983"/>
    </source>
</evidence>
<sequence>MMTDRFARRVRRLLAPLALLALAGAAAPGASALAQAPLPGAAATAGDRIVSVGGAVTEILYALGLERRIAGVDTTSLFPARALQDKPNVGYVRALSPEGVLSLRPSLVITSEAAGPPDAVKLIQEAGIRIARVPDEPTAEGVIRKIAEVGRLTGAEADAGRLAAAVDRRFAVLAKARASIDRPVKVLFVLALQNGRPLVGGAGTSADSIIRLAGGANAAGTIQGYKPMTDEAVIAAAPEIVVMMTRGDAAPKVEDVFATVGLAATPAGARRALVVMDGLYLLGFGPRTPDAARDLMKAFYPALDPPALPGPADGGARP</sequence>
<feature type="signal peptide" evidence="1">
    <location>
        <begin position="1"/>
        <end position="32"/>
    </location>
</feature>
<dbReference type="PANTHER" id="PTHR30535:SF4">
    <property type="entry name" value="HEMIN-BINDING PERIPLASMIC PROTEIN HMUT"/>
    <property type="match status" value="1"/>
</dbReference>
<feature type="chain" id="PRO_5047452801" evidence="1">
    <location>
        <begin position="33"/>
        <end position="318"/>
    </location>
</feature>
<accession>A0ABT7AJP5</accession>
<protein>
    <submittedName>
        <fullName evidence="3">ABC transporter substrate-binding protein</fullName>
    </submittedName>
</protein>
<gene>
    <name evidence="3" type="ORF">QNA08_15355</name>
</gene>
<dbReference type="InterPro" id="IPR050902">
    <property type="entry name" value="ABC_Transporter_SBP"/>
</dbReference>
<dbReference type="InterPro" id="IPR002491">
    <property type="entry name" value="ABC_transptr_periplasmic_BD"/>
</dbReference>